<keyword evidence="3" id="KW-1185">Reference proteome</keyword>
<evidence type="ECO:0000313" key="3">
    <source>
        <dbReference type="Proteomes" id="UP000829196"/>
    </source>
</evidence>
<dbReference type="EMBL" id="JAGYWB010000002">
    <property type="protein sequence ID" value="KAI0528619.1"/>
    <property type="molecule type" value="Genomic_DNA"/>
</dbReference>
<dbReference type="Proteomes" id="UP000829196">
    <property type="component" value="Unassembled WGS sequence"/>
</dbReference>
<proteinExistence type="predicted"/>
<name>A0A8T3C8V6_DENNO</name>
<sequence length="112" mass="12399">MVPDDGMIMELAVLVRYKVQFFRCLFGSVALFPLRRSAHCVWVAGYGRMPEADSGGERDCGAGREEDGARAQDDAGGESFLSGELGRLELQNHESCVELHKRLKLLRLILSS</sequence>
<evidence type="ECO:0000313" key="2">
    <source>
        <dbReference type="EMBL" id="KAI0528619.1"/>
    </source>
</evidence>
<evidence type="ECO:0000256" key="1">
    <source>
        <dbReference type="SAM" id="MobiDB-lite"/>
    </source>
</evidence>
<reference evidence="2" key="1">
    <citation type="journal article" date="2022" name="Front. Genet.">
        <title>Chromosome-Scale Assembly of the Dendrobium nobile Genome Provides Insights Into the Molecular Mechanism of the Biosynthesis of the Medicinal Active Ingredient of Dendrobium.</title>
        <authorList>
            <person name="Xu Q."/>
            <person name="Niu S.-C."/>
            <person name="Li K.-L."/>
            <person name="Zheng P.-J."/>
            <person name="Zhang X.-J."/>
            <person name="Jia Y."/>
            <person name="Liu Y."/>
            <person name="Niu Y.-X."/>
            <person name="Yu L.-H."/>
            <person name="Chen D.-F."/>
            <person name="Zhang G.-Q."/>
        </authorList>
    </citation>
    <scope>NUCLEOTIDE SEQUENCE</scope>
    <source>
        <tissue evidence="2">Leaf</tissue>
    </source>
</reference>
<comment type="caution">
    <text evidence="2">The sequence shown here is derived from an EMBL/GenBank/DDBJ whole genome shotgun (WGS) entry which is preliminary data.</text>
</comment>
<organism evidence="2 3">
    <name type="scientific">Dendrobium nobile</name>
    <name type="common">Orchid</name>
    <dbReference type="NCBI Taxonomy" id="94219"/>
    <lineage>
        <taxon>Eukaryota</taxon>
        <taxon>Viridiplantae</taxon>
        <taxon>Streptophyta</taxon>
        <taxon>Embryophyta</taxon>
        <taxon>Tracheophyta</taxon>
        <taxon>Spermatophyta</taxon>
        <taxon>Magnoliopsida</taxon>
        <taxon>Liliopsida</taxon>
        <taxon>Asparagales</taxon>
        <taxon>Orchidaceae</taxon>
        <taxon>Epidendroideae</taxon>
        <taxon>Malaxideae</taxon>
        <taxon>Dendrobiinae</taxon>
        <taxon>Dendrobium</taxon>
    </lineage>
</organism>
<dbReference type="AlphaFoldDB" id="A0A8T3C8V6"/>
<feature type="compositionally biased region" description="Basic and acidic residues" evidence="1">
    <location>
        <begin position="55"/>
        <end position="73"/>
    </location>
</feature>
<accession>A0A8T3C8V6</accession>
<feature type="region of interest" description="Disordered" evidence="1">
    <location>
        <begin position="48"/>
        <end position="75"/>
    </location>
</feature>
<gene>
    <name evidence="2" type="ORF">KFK09_001161</name>
</gene>
<protein>
    <submittedName>
        <fullName evidence="2">Uncharacterized protein</fullName>
    </submittedName>
</protein>